<evidence type="ECO:0000313" key="7">
    <source>
        <dbReference type="Proteomes" id="UP001288620"/>
    </source>
</evidence>
<dbReference type="InterPro" id="IPR000160">
    <property type="entry name" value="GGDEF_dom"/>
</dbReference>
<evidence type="ECO:0000256" key="1">
    <source>
        <dbReference type="ARBA" id="ARBA00004665"/>
    </source>
</evidence>
<dbReference type="EC" id="2.7.7.65" evidence="2"/>
<comment type="caution">
    <text evidence="6">The sequence shown here is derived from an EMBL/GenBank/DDBJ whole genome shotgun (WGS) entry which is preliminary data.</text>
</comment>
<dbReference type="CDD" id="cd12914">
    <property type="entry name" value="PDC1_DGC_like"/>
    <property type="match status" value="1"/>
</dbReference>
<comment type="catalytic activity">
    <reaction evidence="3">
        <text>2 GTP = 3',3'-c-di-GMP + 2 diphosphate</text>
        <dbReference type="Rhea" id="RHEA:24898"/>
        <dbReference type="ChEBI" id="CHEBI:33019"/>
        <dbReference type="ChEBI" id="CHEBI:37565"/>
        <dbReference type="ChEBI" id="CHEBI:58805"/>
        <dbReference type="EC" id="2.7.7.65"/>
    </reaction>
</comment>
<reference evidence="7" key="1">
    <citation type="submission" date="2023-07" db="EMBL/GenBank/DDBJ databases">
        <title>Structural and functional analysis of rice phyllospheric bacteria for their antimicrobial properties and defense elicitation against blast disease.</title>
        <authorList>
            <person name="Sahu K.P."/>
            <person name="Asharani P."/>
            <person name="Kumar M."/>
            <person name="Reddy B."/>
            <person name="Kumar A."/>
        </authorList>
    </citation>
    <scope>NUCLEOTIDE SEQUENCE [LARGE SCALE GENOMIC DNA]</scope>
    <source>
        <strain evidence="7">OsEp_Plm_30P10</strain>
    </source>
</reference>
<comment type="pathway">
    <text evidence="1">Purine metabolism; 3',5'-cyclic di-GMP biosynthesis.</text>
</comment>
<protein>
    <recommendedName>
        <fullName evidence="2">diguanylate cyclase</fullName>
        <ecNumber evidence="2">2.7.7.65</ecNumber>
    </recommendedName>
</protein>
<name>A0ABU5LEP2_9GAMM</name>
<dbReference type="CDD" id="cd01949">
    <property type="entry name" value="GGDEF"/>
    <property type="match status" value="1"/>
</dbReference>
<dbReference type="CDD" id="cd12915">
    <property type="entry name" value="PDC2_DGC_like"/>
    <property type="match status" value="1"/>
</dbReference>
<dbReference type="SMART" id="SM00267">
    <property type="entry name" value="GGDEF"/>
    <property type="match status" value="1"/>
</dbReference>
<keyword evidence="4" id="KW-0812">Transmembrane</keyword>
<dbReference type="PANTHER" id="PTHR45138">
    <property type="entry name" value="REGULATORY COMPONENTS OF SENSORY TRANSDUCTION SYSTEM"/>
    <property type="match status" value="1"/>
</dbReference>
<keyword evidence="7" id="KW-1185">Reference proteome</keyword>
<dbReference type="InterPro" id="IPR054327">
    <property type="entry name" value="His-kinase-like_sensor"/>
</dbReference>
<feature type="transmembrane region" description="Helical" evidence="4">
    <location>
        <begin position="299"/>
        <end position="317"/>
    </location>
</feature>
<proteinExistence type="predicted"/>
<dbReference type="Proteomes" id="UP001288620">
    <property type="component" value="Unassembled WGS sequence"/>
</dbReference>
<keyword evidence="4" id="KW-1133">Transmembrane helix</keyword>
<dbReference type="InterPro" id="IPR050469">
    <property type="entry name" value="Diguanylate_Cyclase"/>
</dbReference>
<dbReference type="PROSITE" id="PS50887">
    <property type="entry name" value="GGDEF"/>
    <property type="match status" value="1"/>
</dbReference>
<sequence>MILRTKPDPSLKPFGSLLKTIILSGVLLVGGVTAVSFWTLHEDWQNTVRETQETAINLSLAQARQAEDTFIQTELSLRELQRDIAAHLDSGLNTVELSATMRDLQRRLPQLHGLFYYDAQGKWIATSAASIPAHINNSDREYFVFQRTNLRDSVHMGPVIRSRSTGDLVIPVSLRVSDSMKGFRGVLLATINVDYFRRYYTYFEMGKQDVMVLMLADSTVLYARPMPDSFIGTNLSASHLFQTLLQKNNRGGGQWTSAMDGKPRIFGFVRLDRYPLIVAAGYDTRDLFTKWRKTRIQDVAMSGALMLATVLLGGFVLRQAKRTLKYQYDLTALRDELRQANRALTRMAHADALTGLANRREFDRYLNECLDRAREQGGSVGLIMADVDHFKQFNDTHGHLAGDRCLKQLAEQLNQLPLRKSDLVARYGGEEFALILPNASDADALNIATMMVKHVSAAGIHHPHDPQQPVTLSAGCASVTPQQDGADAQTLIHQADAALYHAKQAGRNRAELQRSATDSHR</sequence>
<dbReference type="Gene3D" id="3.30.70.270">
    <property type="match status" value="1"/>
</dbReference>
<gene>
    <name evidence="6" type="ORF">N4G40_09035</name>
</gene>
<evidence type="ECO:0000313" key="6">
    <source>
        <dbReference type="EMBL" id="MDZ7278415.1"/>
    </source>
</evidence>
<organism evidence="6 7">
    <name type="scientific">Pantoea eucrina</name>
    <dbReference type="NCBI Taxonomy" id="472693"/>
    <lineage>
        <taxon>Bacteria</taxon>
        <taxon>Pseudomonadati</taxon>
        <taxon>Pseudomonadota</taxon>
        <taxon>Gammaproteobacteria</taxon>
        <taxon>Enterobacterales</taxon>
        <taxon>Erwiniaceae</taxon>
        <taxon>Pantoea</taxon>
    </lineage>
</organism>
<evidence type="ECO:0000256" key="4">
    <source>
        <dbReference type="SAM" id="Phobius"/>
    </source>
</evidence>
<evidence type="ECO:0000259" key="5">
    <source>
        <dbReference type="PROSITE" id="PS50887"/>
    </source>
</evidence>
<dbReference type="SUPFAM" id="SSF103190">
    <property type="entry name" value="Sensory domain-like"/>
    <property type="match status" value="1"/>
</dbReference>
<dbReference type="Pfam" id="PF22588">
    <property type="entry name" value="dCache_1_like"/>
    <property type="match status" value="1"/>
</dbReference>
<dbReference type="PANTHER" id="PTHR45138:SF9">
    <property type="entry name" value="DIGUANYLATE CYCLASE DGCM-RELATED"/>
    <property type="match status" value="1"/>
</dbReference>
<feature type="domain" description="GGDEF" evidence="5">
    <location>
        <begin position="378"/>
        <end position="515"/>
    </location>
</feature>
<dbReference type="RefSeq" id="WP_322542395.1">
    <property type="nucleotide sequence ID" value="NZ_JAOBTT010000001.1"/>
</dbReference>
<dbReference type="InterPro" id="IPR029787">
    <property type="entry name" value="Nucleotide_cyclase"/>
</dbReference>
<dbReference type="InterPro" id="IPR029151">
    <property type="entry name" value="Sensor-like_sf"/>
</dbReference>
<dbReference type="NCBIfam" id="TIGR00254">
    <property type="entry name" value="GGDEF"/>
    <property type="match status" value="1"/>
</dbReference>
<dbReference type="InterPro" id="IPR043128">
    <property type="entry name" value="Rev_trsase/Diguanyl_cyclase"/>
</dbReference>
<dbReference type="SUPFAM" id="SSF55073">
    <property type="entry name" value="Nucleotide cyclase"/>
    <property type="match status" value="1"/>
</dbReference>
<evidence type="ECO:0000256" key="2">
    <source>
        <dbReference type="ARBA" id="ARBA00012528"/>
    </source>
</evidence>
<feature type="transmembrane region" description="Helical" evidence="4">
    <location>
        <begin position="21"/>
        <end position="40"/>
    </location>
</feature>
<dbReference type="Gene3D" id="3.30.450.20">
    <property type="entry name" value="PAS domain"/>
    <property type="match status" value="2"/>
</dbReference>
<evidence type="ECO:0000256" key="3">
    <source>
        <dbReference type="ARBA" id="ARBA00034247"/>
    </source>
</evidence>
<dbReference type="EMBL" id="JAOBTT010000001">
    <property type="protein sequence ID" value="MDZ7278415.1"/>
    <property type="molecule type" value="Genomic_DNA"/>
</dbReference>
<accession>A0ABU5LEP2</accession>
<dbReference type="Pfam" id="PF00990">
    <property type="entry name" value="GGDEF"/>
    <property type="match status" value="1"/>
</dbReference>
<keyword evidence="4" id="KW-0472">Membrane</keyword>